<evidence type="ECO:0000313" key="3">
    <source>
        <dbReference type="Proteomes" id="UP000517523"/>
    </source>
</evidence>
<dbReference type="Proteomes" id="UP000517523">
    <property type="component" value="Unassembled WGS sequence"/>
</dbReference>
<sequence length="69" mass="7343">MKTINKAILLPLLSAIALFVKEAFGYEVSDEWVNAGADIILFLFMAAGIFMHPKKEAAGEPGFAASAGK</sequence>
<dbReference type="EMBL" id="JACHXJ010000006">
    <property type="protein sequence ID" value="MBB3131291.1"/>
    <property type="molecule type" value="Genomic_DNA"/>
</dbReference>
<feature type="transmembrane region" description="Helical" evidence="1">
    <location>
        <begin position="35"/>
        <end position="51"/>
    </location>
</feature>
<comment type="caution">
    <text evidence="2">The sequence shown here is derived from an EMBL/GenBank/DDBJ whole genome shotgun (WGS) entry which is preliminary data.</text>
</comment>
<dbReference type="RefSeq" id="WP_183585997.1">
    <property type="nucleotide sequence ID" value="NZ_JACHXJ010000006.1"/>
</dbReference>
<keyword evidence="1" id="KW-0472">Membrane</keyword>
<proteinExistence type="predicted"/>
<dbReference type="AlphaFoldDB" id="A0A839TXU7"/>
<keyword evidence="1" id="KW-0812">Transmembrane</keyword>
<protein>
    <submittedName>
        <fullName evidence="2">Putative membrane protein</fullName>
    </submittedName>
</protein>
<accession>A0A839TXU7</accession>
<evidence type="ECO:0000313" key="2">
    <source>
        <dbReference type="EMBL" id="MBB3131291.1"/>
    </source>
</evidence>
<reference evidence="2 3" key="1">
    <citation type="submission" date="2020-08" db="EMBL/GenBank/DDBJ databases">
        <title>Genomic Encyclopedia of Type Strains, Phase III (KMG-III): the genomes of soil and plant-associated and newly described type strains.</title>
        <authorList>
            <person name="Whitman W."/>
        </authorList>
    </citation>
    <scope>NUCLEOTIDE SEQUENCE [LARGE SCALE GENOMIC DNA]</scope>
    <source>
        <strain evidence="2 3">CECT 5831</strain>
    </source>
</reference>
<evidence type="ECO:0000256" key="1">
    <source>
        <dbReference type="SAM" id="Phobius"/>
    </source>
</evidence>
<organism evidence="2 3">
    <name type="scientific">Paenibacillus rhizosphaerae</name>
    <dbReference type="NCBI Taxonomy" id="297318"/>
    <lineage>
        <taxon>Bacteria</taxon>
        <taxon>Bacillati</taxon>
        <taxon>Bacillota</taxon>
        <taxon>Bacilli</taxon>
        <taxon>Bacillales</taxon>
        <taxon>Paenibacillaceae</taxon>
        <taxon>Paenibacillus</taxon>
    </lineage>
</organism>
<keyword evidence="1" id="KW-1133">Transmembrane helix</keyword>
<gene>
    <name evidence="2" type="ORF">FHS19_006011</name>
</gene>
<name>A0A839TXU7_9BACL</name>